<dbReference type="EMBL" id="JAINUG010000355">
    <property type="protein sequence ID" value="KAJ8377396.1"/>
    <property type="molecule type" value="Genomic_DNA"/>
</dbReference>
<dbReference type="AlphaFoldDB" id="A0AAD7RC76"/>
<keyword evidence="3" id="KW-1185">Reference proteome</keyword>
<evidence type="ECO:0000313" key="3">
    <source>
        <dbReference type="Proteomes" id="UP001221898"/>
    </source>
</evidence>
<feature type="region of interest" description="Disordered" evidence="1">
    <location>
        <begin position="1"/>
        <end position="38"/>
    </location>
</feature>
<organism evidence="2 3">
    <name type="scientific">Aldrovandia affinis</name>
    <dbReference type="NCBI Taxonomy" id="143900"/>
    <lineage>
        <taxon>Eukaryota</taxon>
        <taxon>Metazoa</taxon>
        <taxon>Chordata</taxon>
        <taxon>Craniata</taxon>
        <taxon>Vertebrata</taxon>
        <taxon>Euteleostomi</taxon>
        <taxon>Actinopterygii</taxon>
        <taxon>Neopterygii</taxon>
        <taxon>Teleostei</taxon>
        <taxon>Notacanthiformes</taxon>
        <taxon>Halosauridae</taxon>
        <taxon>Aldrovandia</taxon>
    </lineage>
</organism>
<proteinExistence type="predicted"/>
<comment type="caution">
    <text evidence="2">The sequence shown here is derived from an EMBL/GenBank/DDBJ whole genome shotgun (WGS) entry which is preliminary data.</text>
</comment>
<evidence type="ECO:0000256" key="1">
    <source>
        <dbReference type="SAM" id="MobiDB-lite"/>
    </source>
</evidence>
<gene>
    <name evidence="2" type="ORF">AAFF_G00260560</name>
</gene>
<name>A0AAD7RC76_9TELE</name>
<evidence type="ECO:0000313" key="2">
    <source>
        <dbReference type="EMBL" id="KAJ8377396.1"/>
    </source>
</evidence>
<sequence>MRPVKSKGTHILKAQDDSRLLKSRKENGVTRTPRGSGHLVRSVWPLGVKTGRVRRASWNSSHVSLATCH</sequence>
<feature type="compositionally biased region" description="Basic and acidic residues" evidence="1">
    <location>
        <begin position="13"/>
        <end position="28"/>
    </location>
</feature>
<protein>
    <submittedName>
        <fullName evidence="2">Uncharacterized protein</fullName>
    </submittedName>
</protein>
<reference evidence="2" key="1">
    <citation type="journal article" date="2023" name="Science">
        <title>Genome structures resolve the early diversification of teleost fishes.</title>
        <authorList>
            <person name="Parey E."/>
            <person name="Louis A."/>
            <person name="Montfort J."/>
            <person name="Bouchez O."/>
            <person name="Roques C."/>
            <person name="Iampietro C."/>
            <person name="Lluch J."/>
            <person name="Castinel A."/>
            <person name="Donnadieu C."/>
            <person name="Desvignes T."/>
            <person name="Floi Bucao C."/>
            <person name="Jouanno E."/>
            <person name="Wen M."/>
            <person name="Mejri S."/>
            <person name="Dirks R."/>
            <person name="Jansen H."/>
            <person name="Henkel C."/>
            <person name="Chen W.J."/>
            <person name="Zahm M."/>
            <person name="Cabau C."/>
            <person name="Klopp C."/>
            <person name="Thompson A.W."/>
            <person name="Robinson-Rechavi M."/>
            <person name="Braasch I."/>
            <person name="Lecointre G."/>
            <person name="Bobe J."/>
            <person name="Postlethwait J.H."/>
            <person name="Berthelot C."/>
            <person name="Roest Crollius H."/>
            <person name="Guiguen Y."/>
        </authorList>
    </citation>
    <scope>NUCLEOTIDE SEQUENCE</scope>
    <source>
        <strain evidence="2">NC1722</strain>
    </source>
</reference>
<accession>A0AAD7RC76</accession>
<dbReference type="Proteomes" id="UP001221898">
    <property type="component" value="Unassembled WGS sequence"/>
</dbReference>
<feature type="compositionally biased region" description="Basic residues" evidence="1">
    <location>
        <begin position="1"/>
        <end position="10"/>
    </location>
</feature>